<dbReference type="SUPFAM" id="SSF56349">
    <property type="entry name" value="DNA breaking-rejoining enzymes"/>
    <property type="match status" value="1"/>
</dbReference>
<dbReference type="Pfam" id="PF12835">
    <property type="entry name" value="Integrase_1"/>
    <property type="match status" value="1"/>
</dbReference>
<keyword evidence="5" id="KW-1185">Reference proteome</keyword>
<comment type="caution">
    <text evidence="4">The sequence shown here is derived from an EMBL/GenBank/DDBJ whole genome shotgun (WGS) entry which is preliminary data.</text>
</comment>
<dbReference type="EMBL" id="JAAOMP010000088">
    <property type="protein sequence ID" value="MBU2760114.1"/>
    <property type="molecule type" value="Genomic_DNA"/>
</dbReference>
<accession>A0ABS5ZZK6</accession>
<dbReference type="Gene3D" id="1.10.443.10">
    <property type="entry name" value="Intergrase catalytic core"/>
    <property type="match status" value="1"/>
</dbReference>
<name>A0ABS5ZZK6_9PROT</name>
<evidence type="ECO:0000256" key="1">
    <source>
        <dbReference type="ARBA" id="ARBA00023125"/>
    </source>
</evidence>
<organism evidence="4 5">
    <name type="scientific">Acidithiobacillus sulfurivorans</name>
    <dbReference type="NCBI Taxonomy" id="1958756"/>
    <lineage>
        <taxon>Bacteria</taxon>
        <taxon>Pseudomonadati</taxon>
        <taxon>Pseudomonadota</taxon>
        <taxon>Acidithiobacillia</taxon>
        <taxon>Acidithiobacillales</taxon>
        <taxon>Acidithiobacillaceae</taxon>
        <taxon>Acidithiobacillus</taxon>
    </lineage>
</organism>
<evidence type="ECO:0000313" key="5">
    <source>
        <dbReference type="Proteomes" id="UP000755654"/>
    </source>
</evidence>
<dbReference type="Gene3D" id="1.10.150.130">
    <property type="match status" value="1"/>
</dbReference>
<dbReference type="InterPro" id="IPR010998">
    <property type="entry name" value="Integrase_recombinase_N"/>
</dbReference>
<keyword evidence="1" id="KW-0238">DNA-binding</keyword>
<sequence>MGYVFKNYGYAFSVERAVQKIIQAQARGYGTIRAKRIRLKYFVRFVQVEGITDLEKVKFSDLQHFAQQIQQLMQENDWSPAYAQNIISDANRLLGFVRKQRAFRLSPSTYTGKRPWTRTAPPTGMELVGVLSCVEEMRNRGLQRCALIVLMARIFGMRLRETVLADIPRLYREAMRQGTINVQEGTKGGRKVERKIIIDAYGLEILNEAKDLCKATNSHCLIPPDQNYIMFIRREVARARTILKDHGIKGYHDLRSSYACERYQSITLAAAPVFAGGRGVSRNLDTAAREVISKELGHNRTEVLNAYIGARRPTEYQRQQELKERKMERREMQDLRAPITASSLAFLLARYFRGSKKERAVHVKRVCALVLPYCQAAHIQYLHQITLQAVEQMVHAHRLGRQLSEKTQKDYLFSMLRLVHALGHPEWEQELRNFCSLPKSTVAGRRLNINRRQSRG</sequence>
<proteinExistence type="predicted"/>
<dbReference type="InterPro" id="IPR011010">
    <property type="entry name" value="DNA_brk_join_enz"/>
</dbReference>
<evidence type="ECO:0000256" key="2">
    <source>
        <dbReference type="ARBA" id="ARBA00023172"/>
    </source>
</evidence>
<reference evidence="4 5" key="1">
    <citation type="journal article" date="2021" name="ISME J.">
        <title>Genomic evolution of the class Acidithiobacillia: deep-branching Proteobacteria living in extreme acidic conditions.</title>
        <authorList>
            <person name="Moya-Beltran A."/>
            <person name="Beard S."/>
            <person name="Rojas-Villalobos C."/>
            <person name="Issotta F."/>
            <person name="Gallardo Y."/>
            <person name="Ulloa R."/>
            <person name="Giaveno A."/>
            <person name="Degli Esposti M."/>
            <person name="Johnson D.B."/>
            <person name="Quatrini R."/>
        </authorList>
    </citation>
    <scope>NUCLEOTIDE SEQUENCE [LARGE SCALE GENOMIC DNA]</scope>
    <source>
        <strain evidence="4 5">RW2</strain>
    </source>
</reference>
<evidence type="ECO:0000313" key="4">
    <source>
        <dbReference type="EMBL" id="MBU2760114.1"/>
    </source>
</evidence>
<keyword evidence="2" id="KW-0233">DNA recombination</keyword>
<evidence type="ECO:0000259" key="3">
    <source>
        <dbReference type="Pfam" id="PF12835"/>
    </source>
</evidence>
<dbReference type="RefSeq" id="WP_215883755.1">
    <property type="nucleotide sequence ID" value="NZ_JAAOMP010000088.1"/>
</dbReference>
<gene>
    <name evidence="4" type="ORF">HAP95_08105</name>
</gene>
<dbReference type="Proteomes" id="UP000755654">
    <property type="component" value="Unassembled WGS sequence"/>
</dbReference>
<feature type="domain" description="Integrase catalytic" evidence="3">
    <location>
        <begin position="145"/>
        <end position="261"/>
    </location>
</feature>
<dbReference type="InterPro" id="IPR024456">
    <property type="entry name" value="Integrase_catalytic_putative"/>
</dbReference>
<dbReference type="InterPro" id="IPR013762">
    <property type="entry name" value="Integrase-like_cat_sf"/>
</dbReference>
<protein>
    <recommendedName>
        <fullName evidence="3">Integrase catalytic domain-containing protein</fullName>
    </recommendedName>
</protein>